<reference evidence="3 4" key="1">
    <citation type="journal article" date="2010" name="J. Bacteriol.">
        <title>Genome sequences of Oceanicola granulosus HTCC2516(T) and Oceanicola batsensis HTCC2597(TDelta).</title>
        <authorList>
            <person name="Thrash J.C."/>
            <person name="Cho J.C."/>
            <person name="Vergin K.L."/>
            <person name="Giovannoni S.J."/>
        </authorList>
    </citation>
    <scope>NUCLEOTIDE SEQUENCE [LARGE SCALE GENOMIC DNA]</scope>
    <source>
        <strain evidence="4">ATCC BAA-863 / DSM 15984 / KCTC 12145 / HTCC2597</strain>
    </source>
</reference>
<feature type="transmembrane region" description="Helical" evidence="2">
    <location>
        <begin position="102"/>
        <end position="121"/>
    </location>
</feature>
<dbReference type="PANTHER" id="PTHR43849:SF2">
    <property type="entry name" value="BLL3936 PROTEIN"/>
    <property type="match status" value="1"/>
</dbReference>
<feature type="compositionally biased region" description="Low complexity" evidence="1">
    <location>
        <begin position="204"/>
        <end position="213"/>
    </location>
</feature>
<protein>
    <submittedName>
        <fullName evidence="3">Uncharacterized protein</fullName>
    </submittedName>
</protein>
<dbReference type="EMBL" id="AAMO01000001">
    <property type="protein sequence ID" value="EAQ04824.1"/>
    <property type="molecule type" value="Genomic_DNA"/>
</dbReference>
<feature type="transmembrane region" description="Helical" evidence="2">
    <location>
        <begin position="173"/>
        <end position="196"/>
    </location>
</feature>
<dbReference type="PANTHER" id="PTHR43849">
    <property type="entry name" value="BLL3936 PROTEIN"/>
    <property type="match status" value="1"/>
</dbReference>
<keyword evidence="2" id="KW-1133">Transmembrane helix</keyword>
<evidence type="ECO:0000313" key="4">
    <source>
        <dbReference type="Proteomes" id="UP000004318"/>
    </source>
</evidence>
<dbReference type="Proteomes" id="UP000004318">
    <property type="component" value="Unassembled WGS sequence"/>
</dbReference>
<proteinExistence type="predicted"/>
<comment type="caution">
    <text evidence="3">The sequence shown here is derived from an EMBL/GenBank/DDBJ whole genome shotgun (WGS) entry which is preliminary data.</text>
</comment>
<keyword evidence="4" id="KW-1185">Reference proteome</keyword>
<dbReference type="AlphaFoldDB" id="A3TT47"/>
<evidence type="ECO:0000256" key="1">
    <source>
        <dbReference type="SAM" id="MobiDB-lite"/>
    </source>
</evidence>
<organism evidence="3 4">
    <name type="scientific">Pseudooceanicola batsensis (strain ATCC BAA-863 / DSM 15984 / KCTC 12145 / HTCC2597)</name>
    <name type="common">Oceanicola batsensis</name>
    <dbReference type="NCBI Taxonomy" id="252305"/>
    <lineage>
        <taxon>Bacteria</taxon>
        <taxon>Pseudomonadati</taxon>
        <taxon>Pseudomonadota</taxon>
        <taxon>Alphaproteobacteria</taxon>
        <taxon>Rhodobacterales</taxon>
        <taxon>Paracoccaceae</taxon>
        <taxon>Pseudooceanicola</taxon>
    </lineage>
</organism>
<sequence length="229" mass="25128">MEETMRATLLRSPANSAAFVIGLGLIAFQIWLLFEPQQPLMERPVHLTAALVLLFIYKPLTAQAIPRWLRIGIDTVLILGAVAVLIYYLTGFERLTTRMENVSPIFNIDIAFGALLVFLLLEGSRRAVGWVLVWVLLAFIAYAFWGNVFPGWLNFRGFGVEAATEITTMTTAGVLGITTSTSVSFVFYFILFGAFYSAVGGGSSSSTSPSAPRAAPPAEPRRRRSSGRR</sequence>
<feature type="transmembrane region" description="Helical" evidence="2">
    <location>
        <begin position="69"/>
        <end position="90"/>
    </location>
</feature>
<dbReference type="STRING" id="252305.OB2597_06060"/>
<keyword evidence="2" id="KW-0472">Membrane</keyword>
<keyword evidence="2" id="KW-0812">Transmembrane</keyword>
<accession>A3TT47</accession>
<name>A3TT47_PSEBH</name>
<feature type="region of interest" description="Disordered" evidence="1">
    <location>
        <begin position="202"/>
        <end position="229"/>
    </location>
</feature>
<dbReference type="HOGENOM" id="CLU_1208786_0_0_5"/>
<gene>
    <name evidence="3" type="ORF">OB2597_06060</name>
</gene>
<feature type="transmembrane region" description="Helical" evidence="2">
    <location>
        <begin position="40"/>
        <end position="57"/>
    </location>
</feature>
<evidence type="ECO:0000256" key="2">
    <source>
        <dbReference type="SAM" id="Phobius"/>
    </source>
</evidence>
<evidence type="ECO:0000313" key="3">
    <source>
        <dbReference type="EMBL" id="EAQ04824.1"/>
    </source>
</evidence>
<feature type="transmembrane region" description="Helical" evidence="2">
    <location>
        <begin position="128"/>
        <end position="153"/>
    </location>
</feature>
<feature type="transmembrane region" description="Helical" evidence="2">
    <location>
        <begin position="12"/>
        <end position="34"/>
    </location>
</feature>
<dbReference type="eggNOG" id="COG4666">
    <property type="taxonomic scope" value="Bacteria"/>
</dbReference>